<gene>
    <name evidence="4" type="ORF">SAMN04489710_10438</name>
</gene>
<dbReference type="AlphaFoldDB" id="A0A1I1TU17"/>
<dbReference type="EMBL" id="FOMQ01000004">
    <property type="protein sequence ID" value="SFD61885.1"/>
    <property type="molecule type" value="Genomic_DNA"/>
</dbReference>
<feature type="domain" description="Thioesterase" evidence="3">
    <location>
        <begin position="73"/>
        <end position="154"/>
    </location>
</feature>
<name>A0A1I1TU17_9BURK</name>
<dbReference type="InterPro" id="IPR029069">
    <property type="entry name" value="HotDog_dom_sf"/>
</dbReference>
<evidence type="ECO:0000313" key="5">
    <source>
        <dbReference type="Proteomes" id="UP000199517"/>
    </source>
</evidence>
<reference evidence="5" key="1">
    <citation type="submission" date="2016-10" db="EMBL/GenBank/DDBJ databases">
        <authorList>
            <person name="Varghese N."/>
            <person name="Submissions S."/>
        </authorList>
    </citation>
    <scope>NUCLEOTIDE SEQUENCE [LARGE SCALE GENOMIC DNA]</scope>
    <source>
        <strain evidence="5">DSM 7481</strain>
    </source>
</reference>
<accession>A0A1I1TU17</accession>
<dbReference type="Proteomes" id="UP000199517">
    <property type="component" value="Unassembled WGS sequence"/>
</dbReference>
<dbReference type="CDD" id="cd00586">
    <property type="entry name" value="4HBT"/>
    <property type="match status" value="1"/>
</dbReference>
<dbReference type="STRING" id="32040.SAMN04489710_10438"/>
<dbReference type="GO" id="GO:0047617">
    <property type="term" value="F:fatty acyl-CoA hydrolase activity"/>
    <property type="evidence" value="ECO:0007669"/>
    <property type="project" value="TreeGrafter"/>
</dbReference>
<dbReference type="PANTHER" id="PTHR31793:SF27">
    <property type="entry name" value="NOVEL THIOESTERASE SUPERFAMILY DOMAIN AND SAPOSIN A-TYPE DOMAIN CONTAINING PROTEIN (0610012H03RIK)"/>
    <property type="match status" value="1"/>
</dbReference>
<dbReference type="SUPFAM" id="SSF54637">
    <property type="entry name" value="Thioesterase/thiol ester dehydrase-isomerase"/>
    <property type="match status" value="1"/>
</dbReference>
<keyword evidence="5" id="KW-1185">Reference proteome</keyword>
<dbReference type="PANTHER" id="PTHR31793">
    <property type="entry name" value="4-HYDROXYBENZOYL-COA THIOESTERASE FAMILY MEMBER"/>
    <property type="match status" value="1"/>
</dbReference>
<comment type="similarity">
    <text evidence="1">Belongs to the 4-hydroxybenzoyl-CoA thioesterase family.</text>
</comment>
<dbReference type="Pfam" id="PF03061">
    <property type="entry name" value="4HBT"/>
    <property type="match status" value="1"/>
</dbReference>
<evidence type="ECO:0000256" key="1">
    <source>
        <dbReference type="ARBA" id="ARBA00005953"/>
    </source>
</evidence>
<dbReference type="Gene3D" id="3.10.129.10">
    <property type="entry name" value="Hotdog Thioesterase"/>
    <property type="match status" value="1"/>
</dbReference>
<sequence length="197" mass="21539">MQAFLLHCSIFRGGSPKPASVQRVPGAKGRWQNLSMTASPSAEFAAPRRGPETRDRYPVFRAITTRWADNDVYGHVNNVVYYSWFDTAVNAYLIEQGALDIHAGETIGLVVETQCGYFAPLAFPQTIEAGIRVARLGSSSVRYEVGLFAQGEPLSAASGHFVHVYVGRADRRPRALPDVLRRVLEPLRVPASPGAAD</sequence>
<keyword evidence="2 4" id="KW-0378">Hydrolase</keyword>
<evidence type="ECO:0000259" key="3">
    <source>
        <dbReference type="Pfam" id="PF03061"/>
    </source>
</evidence>
<organism evidence="4 5">
    <name type="scientific">Paracidovorax konjaci</name>
    <dbReference type="NCBI Taxonomy" id="32040"/>
    <lineage>
        <taxon>Bacteria</taxon>
        <taxon>Pseudomonadati</taxon>
        <taxon>Pseudomonadota</taxon>
        <taxon>Betaproteobacteria</taxon>
        <taxon>Burkholderiales</taxon>
        <taxon>Comamonadaceae</taxon>
        <taxon>Paracidovorax</taxon>
    </lineage>
</organism>
<protein>
    <submittedName>
        <fullName evidence="4">Acyl-CoA thioester hydrolase</fullName>
    </submittedName>
</protein>
<dbReference type="InterPro" id="IPR050563">
    <property type="entry name" value="4-hydroxybenzoyl-CoA_TE"/>
</dbReference>
<dbReference type="InterPro" id="IPR006683">
    <property type="entry name" value="Thioestr_dom"/>
</dbReference>
<evidence type="ECO:0000313" key="4">
    <source>
        <dbReference type="EMBL" id="SFD61885.1"/>
    </source>
</evidence>
<evidence type="ECO:0000256" key="2">
    <source>
        <dbReference type="ARBA" id="ARBA00022801"/>
    </source>
</evidence>
<proteinExistence type="inferred from homology"/>